<dbReference type="PIRSF" id="PIRSF000368">
    <property type="entry name" value="NrdG"/>
    <property type="match status" value="1"/>
</dbReference>
<keyword evidence="8 12" id="KW-0560">Oxidoreductase</keyword>
<evidence type="ECO:0000256" key="11">
    <source>
        <dbReference type="ARBA" id="ARBA00047365"/>
    </source>
</evidence>
<dbReference type="PANTHER" id="PTHR30352:SF2">
    <property type="entry name" value="ANAEROBIC RIBONUCLEOSIDE-TRIPHOSPHATE REDUCTASE-ACTIVATING PROTEIN"/>
    <property type="match status" value="1"/>
</dbReference>
<keyword evidence="5" id="KW-0004">4Fe-4S</keyword>
<sequence>MRVVNIVHDSIVDGPGLRTVFFFSGCAHRCKGCHNPESWNPEYGDEWDVESLYREAVGNELCDVTFSGGDPFYQGTGIMNLAKMLKKAGKRIWCYTGYTFEEIQKRPLFKSTLEYIDVLVDGRFREAERDLTLKFKGSRNQRLIDVQKSMNESTVILWDEH</sequence>
<dbReference type="GO" id="GO:0046872">
    <property type="term" value="F:metal ion binding"/>
    <property type="evidence" value="ECO:0007669"/>
    <property type="project" value="UniProtKB-KW"/>
</dbReference>
<dbReference type="InterPro" id="IPR058240">
    <property type="entry name" value="rSAM_sf"/>
</dbReference>
<keyword evidence="9" id="KW-0408">Iron</keyword>
<evidence type="ECO:0000256" key="9">
    <source>
        <dbReference type="ARBA" id="ARBA00023004"/>
    </source>
</evidence>
<evidence type="ECO:0000313" key="15">
    <source>
        <dbReference type="Proteomes" id="UP000265816"/>
    </source>
</evidence>
<comment type="cofactor">
    <cofactor evidence="1">
        <name>[4Fe-4S] cluster</name>
        <dbReference type="ChEBI" id="CHEBI:49883"/>
    </cofactor>
</comment>
<evidence type="ECO:0000256" key="4">
    <source>
        <dbReference type="ARBA" id="ARBA00014281"/>
    </source>
</evidence>
<dbReference type="InterPro" id="IPR034457">
    <property type="entry name" value="Organic_radical-activating"/>
</dbReference>
<dbReference type="SUPFAM" id="SSF102114">
    <property type="entry name" value="Radical SAM enzymes"/>
    <property type="match status" value="1"/>
</dbReference>
<evidence type="ECO:0000256" key="12">
    <source>
        <dbReference type="PIRNR" id="PIRNR000368"/>
    </source>
</evidence>
<name>A0A398BK87_9BACI</name>
<dbReference type="InterPro" id="IPR001989">
    <property type="entry name" value="Radical_activat_CS"/>
</dbReference>
<dbReference type="EMBL" id="QWVT01000002">
    <property type="protein sequence ID" value="RID88908.1"/>
    <property type="molecule type" value="Genomic_DNA"/>
</dbReference>
<evidence type="ECO:0000256" key="6">
    <source>
        <dbReference type="ARBA" id="ARBA00022691"/>
    </source>
</evidence>
<dbReference type="OrthoDB" id="9782387at2"/>
<dbReference type="Proteomes" id="UP000265816">
    <property type="component" value="Unassembled WGS sequence"/>
</dbReference>
<feature type="domain" description="Radical SAM core" evidence="13">
    <location>
        <begin position="12"/>
        <end position="161"/>
    </location>
</feature>
<dbReference type="InterPro" id="IPR012837">
    <property type="entry name" value="NrdG"/>
</dbReference>
<comment type="caution">
    <text evidence="14">The sequence shown here is derived from an EMBL/GenBank/DDBJ whole genome shotgun (WGS) entry which is preliminary data.</text>
</comment>
<evidence type="ECO:0000259" key="13">
    <source>
        <dbReference type="PROSITE" id="PS51918"/>
    </source>
</evidence>
<dbReference type="EC" id="1.97.1.-" evidence="12"/>
<protein>
    <recommendedName>
        <fullName evidence="4 12">Anaerobic ribonucleoside-triphosphate reductase-activating protein</fullName>
        <ecNumber evidence="12">1.97.1.-</ecNumber>
    </recommendedName>
</protein>
<dbReference type="InterPro" id="IPR013785">
    <property type="entry name" value="Aldolase_TIM"/>
</dbReference>
<dbReference type="PROSITE" id="PS01087">
    <property type="entry name" value="RADICAL_ACTIVATING"/>
    <property type="match status" value="1"/>
</dbReference>
<proteinExistence type="inferred from homology"/>
<dbReference type="SFLD" id="SFLDS00029">
    <property type="entry name" value="Radical_SAM"/>
    <property type="match status" value="1"/>
</dbReference>
<comment type="catalytic activity">
    <reaction evidence="11">
        <text>glycyl-[protein] + reduced [flavodoxin] + S-adenosyl-L-methionine = glycin-2-yl radical-[protein] + semiquinone [flavodoxin] + 5'-deoxyadenosine + L-methionine + H(+)</text>
        <dbReference type="Rhea" id="RHEA:61976"/>
        <dbReference type="Rhea" id="RHEA-COMP:10622"/>
        <dbReference type="Rhea" id="RHEA-COMP:14480"/>
        <dbReference type="Rhea" id="RHEA-COMP:15993"/>
        <dbReference type="Rhea" id="RHEA-COMP:15994"/>
        <dbReference type="ChEBI" id="CHEBI:15378"/>
        <dbReference type="ChEBI" id="CHEBI:17319"/>
        <dbReference type="ChEBI" id="CHEBI:29947"/>
        <dbReference type="ChEBI" id="CHEBI:32722"/>
        <dbReference type="ChEBI" id="CHEBI:57618"/>
        <dbReference type="ChEBI" id="CHEBI:57844"/>
        <dbReference type="ChEBI" id="CHEBI:59789"/>
        <dbReference type="ChEBI" id="CHEBI:140311"/>
    </reaction>
</comment>
<dbReference type="SFLD" id="SFLDG01066">
    <property type="entry name" value="organic_radical-activating_enz"/>
    <property type="match status" value="1"/>
</dbReference>
<comment type="similarity">
    <text evidence="3 12">Belongs to the organic radical-activating enzymes family.</text>
</comment>
<evidence type="ECO:0000313" key="14">
    <source>
        <dbReference type="EMBL" id="RID88908.1"/>
    </source>
</evidence>
<organism evidence="14 15">
    <name type="scientific">Mesobacillus zeae</name>
    <dbReference type="NCBI Taxonomy" id="1917180"/>
    <lineage>
        <taxon>Bacteria</taxon>
        <taxon>Bacillati</taxon>
        <taxon>Bacillota</taxon>
        <taxon>Bacilli</taxon>
        <taxon>Bacillales</taxon>
        <taxon>Bacillaceae</taxon>
        <taxon>Mesobacillus</taxon>
    </lineage>
</organism>
<dbReference type="GO" id="GO:0043365">
    <property type="term" value="F:[formate-C-acetyltransferase]-activating enzyme activity"/>
    <property type="evidence" value="ECO:0007669"/>
    <property type="project" value="InterPro"/>
</dbReference>
<dbReference type="AlphaFoldDB" id="A0A398BK87"/>
<keyword evidence="6" id="KW-0949">S-adenosyl-L-methionine</keyword>
<evidence type="ECO:0000256" key="8">
    <source>
        <dbReference type="ARBA" id="ARBA00023002"/>
    </source>
</evidence>
<dbReference type="InterPro" id="IPR007197">
    <property type="entry name" value="rSAM"/>
</dbReference>
<dbReference type="GO" id="GO:0004748">
    <property type="term" value="F:ribonucleoside-diphosphate reductase activity, thioredoxin disulfide as acceptor"/>
    <property type="evidence" value="ECO:0007669"/>
    <property type="project" value="TreeGrafter"/>
</dbReference>
<evidence type="ECO:0000256" key="7">
    <source>
        <dbReference type="ARBA" id="ARBA00022723"/>
    </source>
</evidence>
<accession>A0A398BK87</accession>
<dbReference type="Pfam" id="PF13353">
    <property type="entry name" value="Fer4_12"/>
    <property type="match status" value="1"/>
</dbReference>
<dbReference type="PANTHER" id="PTHR30352">
    <property type="entry name" value="PYRUVATE FORMATE-LYASE-ACTIVATING ENZYME"/>
    <property type="match status" value="1"/>
</dbReference>
<dbReference type="RefSeq" id="WP_119111071.1">
    <property type="nucleotide sequence ID" value="NZ_CBCSEO010000004.1"/>
</dbReference>
<evidence type="ECO:0000256" key="10">
    <source>
        <dbReference type="ARBA" id="ARBA00023014"/>
    </source>
</evidence>
<keyword evidence="15" id="KW-1185">Reference proteome</keyword>
<evidence type="ECO:0000256" key="5">
    <source>
        <dbReference type="ARBA" id="ARBA00022485"/>
    </source>
</evidence>
<dbReference type="CDD" id="cd01335">
    <property type="entry name" value="Radical_SAM"/>
    <property type="match status" value="1"/>
</dbReference>
<keyword evidence="7" id="KW-0479">Metal-binding</keyword>
<comment type="function">
    <text evidence="2 12">Activation of anaerobic ribonucleoside-triphosphate reductase under anaerobic conditions by generation of an organic free radical, using S-adenosylmethionine and reduced flavodoxin as cosubstrates to produce 5'-deoxy-adenosine.</text>
</comment>
<reference evidence="14 15" key="1">
    <citation type="submission" date="2018-08" db="EMBL/GenBank/DDBJ databases">
        <title>Bacillus jemisoniae sp. nov., Bacillus chryseoplanitiae sp. nov., Bacillus resnikiae sp. nov., and Bacillus frankliniae sp. nov., isolated from Viking spacecraft and associated surfaces.</title>
        <authorList>
            <person name="Seuylemezian A."/>
            <person name="Vaishampayan P."/>
        </authorList>
    </citation>
    <scope>NUCLEOTIDE SEQUENCE [LARGE SCALE GENOMIC DNA]</scope>
    <source>
        <strain evidence="14 15">JJ-247</strain>
    </source>
</reference>
<dbReference type="Gene3D" id="3.20.20.70">
    <property type="entry name" value="Aldolase class I"/>
    <property type="match status" value="1"/>
</dbReference>
<evidence type="ECO:0000256" key="1">
    <source>
        <dbReference type="ARBA" id="ARBA00001966"/>
    </source>
</evidence>
<dbReference type="SFLD" id="SFLDF00299">
    <property type="entry name" value="anaerobic_ribonucleoside-triph"/>
    <property type="match status" value="1"/>
</dbReference>
<evidence type="ECO:0000256" key="3">
    <source>
        <dbReference type="ARBA" id="ARBA00009777"/>
    </source>
</evidence>
<dbReference type="GO" id="GO:0051539">
    <property type="term" value="F:4 iron, 4 sulfur cluster binding"/>
    <property type="evidence" value="ECO:0007669"/>
    <property type="project" value="UniProtKB-KW"/>
</dbReference>
<gene>
    <name evidence="14" type="primary">nrdG</name>
    <name evidence="14" type="ORF">D1970_00515</name>
</gene>
<dbReference type="SFLD" id="SFLDG01063">
    <property type="entry name" value="activating_enzymes__group_1"/>
    <property type="match status" value="1"/>
</dbReference>
<dbReference type="NCBIfam" id="TIGR02491">
    <property type="entry name" value="NrdG"/>
    <property type="match status" value="1"/>
</dbReference>
<evidence type="ECO:0000256" key="2">
    <source>
        <dbReference type="ARBA" id="ARBA00003852"/>
    </source>
</evidence>
<keyword evidence="10" id="KW-0411">Iron-sulfur</keyword>
<dbReference type="PROSITE" id="PS51918">
    <property type="entry name" value="RADICAL_SAM"/>
    <property type="match status" value="1"/>
</dbReference>